<feature type="region of interest" description="Disordered" evidence="1">
    <location>
        <begin position="1"/>
        <end position="21"/>
    </location>
</feature>
<dbReference type="Gramene" id="OB06G26830.1">
    <property type="protein sequence ID" value="OB06G26830.1"/>
    <property type="gene ID" value="OB06G26830"/>
</dbReference>
<dbReference type="Proteomes" id="UP000006038">
    <property type="component" value="Chromosome 6"/>
</dbReference>
<dbReference type="AlphaFoldDB" id="J3MF89"/>
<keyword evidence="3" id="KW-1185">Reference proteome</keyword>
<evidence type="ECO:0000313" key="3">
    <source>
        <dbReference type="Proteomes" id="UP000006038"/>
    </source>
</evidence>
<dbReference type="EnsemblPlants" id="OB06G26830.1">
    <property type="protein sequence ID" value="OB06G26830.1"/>
    <property type="gene ID" value="OB06G26830"/>
</dbReference>
<reference evidence="2" key="2">
    <citation type="submission" date="2013-04" db="UniProtKB">
        <authorList>
            <consortium name="EnsemblPlants"/>
        </authorList>
    </citation>
    <scope>IDENTIFICATION</scope>
</reference>
<proteinExistence type="predicted"/>
<protein>
    <submittedName>
        <fullName evidence="2">Uncharacterized protein</fullName>
    </submittedName>
</protein>
<evidence type="ECO:0000256" key="1">
    <source>
        <dbReference type="SAM" id="MobiDB-lite"/>
    </source>
</evidence>
<name>J3MF89_ORYBR</name>
<reference evidence="2" key="1">
    <citation type="journal article" date="2013" name="Nat. Commun.">
        <title>Whole-genome sequencing of Oryza brachyantha reveals mechanisms underlying Oryza genome evolution.</title>
        <authorList>
            <person name="Chen J."/>
            <person name="Huang Q."/>
            <person name="Gao D."/>
            <person name="Wang J."/>
            <person name="Lang Y."/>
            <person name="Liu T."/>
            <person name="Li B."/>
            <person name="Bai Z."/>
            <person name="Luis Goicoechea J."/>
            <person name="Liang C."/>
            <person name="Chen C."/>
            <person name="Zhang W."/>
            <person name="Sun S."/>
            <person name="Liao Y."/>
            <person name="Zhang X."/>
            <person name="Yang L."/>
            <person name="Song C."/>
            <person name="Wang M."/>
            <person name="Shi J."/>
            <person name="Liu G."/>
            <person name="Liu J."/>
            <person name="Zhou H."/>
            <person name="Zhou W."/>
            <person name="Yu Q."/>
            <person name="An N."/>
            <person name="Chen Y."/>
            <person name="Cai Q."/>
            <person name="Wang B."/>
            <person name="Liu B."/>
            <person name="Min J."/>
            <person name="Huang Y."/>
            <person name="Wu H."/>
            <person name="Li Z."/>
            <person name="Zhang Y."/>
            <person name="Yin Y."/>
            <person name="Song W."/>
            <person name="Jiang J."/>
            <person name="Jackson S.A."/>
            <person name="Wing R.A."/>
            <person name="Wang J."/>
            <person name="Chen M."/>
        </authorList>
    </citation>
    <scope>NUCLEOTIDE SEQUENCE [LARGE SCALE GENOMIC DNA]</scope>
    <source>
        <strain evidence="2">cv. IRGC 101232</strain>
    </source>
</reference>
<organism evidence="2">
    <name type="scientific">Oryza brachyantha</name>
    <name type="common">malo sina</name>
    <dbReference type="NCBI Taxonomy" id="4533"/>
    <lineage>
        <taxon>Eukaryota</taxon>
        <taxon>Viridiplantae</taxon>
        <taxon>Streptophyta</taxon>
        <taxon>Embryophyta</taxon>
        <taxon>Tracheophyta</taxon>
        <taxon>Spermatophyta</taxon>
        <taxon>Magnoliopsida</taxon>
        <taxon>Liliopsida</taxon>
        <taxon>Poales</taxon>
        <taxon>Poaceae</taxon>
        <taxon>BOP clade</taxon>
        <taxon>Oryzoideae</taxon>
        <taxon>Oryzeae</taxon>
        <taxon>Oryzinae</taxon>
        <taxon>Oryza</taxon>
    </lineage>
</organism>
<evidence type="ECO:0000313" key="2">
    <source>
        <dbReference type="EnsemblPlants" id="OB06G26830.1"/>
    </source>
</evidence>
<sequence>FAHRCLPPPTHHDPPFRTSSPPALTSYRAVSLHRLHVPAPTSHGASLHPPHCLADADDTNWYHMIPTIQINIHRYQFGTAQLIPNTEQGGFFQRAEACGHGHTHNLVGFSHQRAEAETDVGG</sequence>
<dbReference type="HOGENOM" id="CLU_2032567_0_0_1"/>
<accession>J3MF89</accession>